<dbReference type="NCBIfam" id="NF033859">
    <property type="entry name" value="SMEK_N"/>
    <property type="match status" value="1"/>
</dbReference>
<reference evidence="2 3" key="1">
    <citation type="submission" date="2018-04" db="EMBL/GenBank/DDBJ databases">
        <title>Novel Campyloabacter and Helicobacter Species and Strains.</title>
        <authorList>
            <person name="Mannion A.J."/>
            <person name="Shen Z."/>
            <person name="Fox J.G."/>
        </authorList>
    </citation>
    <scope>NUCLEOTIDE SEQUENCE [LARGE SCALE GENOMIC DNA]</scope>
    <source>
        <strain evidence="2 3">MIT 12-6600</strain>
    </source>
</reference>
<dbReference type="InterPro" id="IPR047740">
    <property type="entry name" value="SMEK_dom"/>
</dbReference>
<keyword evidence="3" id="KW-1185">Reference proteome</keyword>
<comment type="caution">
    <text evidence="2">The sequence shown here is derived from an EMBL/GenBank/DDBJ whole genome shotgun (WGS) entry which is preliminary data.</text>
</comment>
<accession>A0A3D8IN14</accession>
<evidence type="ECO:0000313" key="2">
    <source>
        <dbReference type="EMBL" id="RDU66024.1"/>
    </source>
</evidence>
<feature type="domain" description="SMEK" evidence="1">
    <location>
        <begin position="6"/>
        <end position="122"/>
    </location>
</feature>
<gene>
    <name evidence="2" type="ORF">CQA54_07975</name>
</gene>
<evidence type="ECO:0000313" key="3">
    <source>
        <dbReference type="Proteomes" id="UP000256514"/>
    </source>
</evidence>
<dbReference type="Proteomes" id="UP000256514">
    <property type="component" value="Unassembled WGS sequence"/>
</dbReference>
<dbReference type="AlphaFoldDB" id="A0A3D8IN14"/>
<sequence length="381" mass="46153">MEKITKIIQWFSELTSRIKLSNKLNLTDINIYCENDLIQILNNIYKWQLYNANKQNKNAKAIDLLDDNNRIAIQITSDTSTKKIKDSLTKFQETPFSHYDFYMFYLTDDLPKSTKKAIQNNKIKSICFLDLIQELHFNPLRAEEFIKKITEKTIIEKFKEYLQYPNKWNFDENLNMYNSINPNFRLRFSDCNEELQKYDWLSEIKAISKRYTNAKLYFTCVRLFHNDIDLGIKTFRVTFYGEGLSITIPNNLYFNYKKDLYLDGYVINDADSTNIDIDSLLTYFFNFKNESMTYKEFVNQKKILTYEKPSSEFIPLIFFKNYDEFKSFKEFLNKHIDEFNYELLKENQYVVQNERAHRNCCFHYWVYDLYWDKFKPHEKTP</sequence>
<dbReference type="EMBL" id="NXLT01000009">
    <property type="protein sequence ID" value="RDU66024.1"/>
    <property type="molecule type" value="Genomic_DNA"/>
</dbReference>
<protein>
    <recommendedName>
        <fullName evidence="1">SMEK domain-containing protein</fullName>
    </recommendedName>
</protein>
<evidence type="ECO:0000259" key="1">
    <source>
        <dbReference type="Pfam" id="PF21941"/>
    </source>
</evidence>
<organism evidence="2 3">
    <name type="scientific">Helicobacter equorum</name>
    <dbReference type="NCBI Taxonomy" id="361872"/>
    <lineage>
        <taxon>Bacteria</taxon>
        <taxon>Pseudomonadati</taxon>
        <taxon>Campylobacterota</taxon>
        <taxon>Epsilonproteobacteria</taxon>
        <taxon>Campylobacterales</taxon>
        <taxon>Helicobacteraceae</taxon>
        <taxon>Helicobacter</taxon>
    </lineage>
</organism>
<dbReference type="OrthoDB" id="9810187at2"/>
<dbReference type="Pfam" id="PF21941">
    <property type="entry name" value="SMEK_N"/>
    <property type="match status" value="1"/>
</dbReference>
<name>A0A3D8IN14_9HELI</name>
<proteinExistence type="predicted"/>
<dbReference type="RefSeq" id="WP_115571567.1">
    <property type="nucleotide sequence ID" value="NZ_NXLT01000009.1"/>
</dbReference>